<gene>
    <name evidence="1" type="ORF">KIL84_000007</name>
</gene>
<dbReference type="EMBL" id="JAHDVG010000473">
    <property type="protein sequence ID" value="KAH1178676.1"/>
    <property type="molecule type" value="Genomic_DNA"/>
</dbReference>
<dbReference type="Proteomes" id="UP000827986">
    <property type="component" value="Unassembled WGS sequence"/>
</dbReference>
<evidence type="ECO:0000313" key="2">
    <source>
        <dbReference type="Proteomes" id="UP000827986"/>
    </source>
</evidence>
<accession>A0A9D3XFF5</accession>
<dbReference type="AlphaFoldDB" id="A0A9D3XFF5"/>
<evidence type="ECO:0000313" key="1">
    <source>
        <dbReference type="EMBL" id="KAH1178676.1"/>
    </source>
</evidence>
<comment type="caution">
    <text evidence="1">The sequence shown here is derived from an EMBL/GenBank/DDBJ whole genome shotgun (WGS) entry which is preliminary data.</text>
</comment>
<keyword evidence="2" id="KW-1185">Reference proteome</keyword>
<sequence length="131" mass="13078">MCVLQAQQGQVVPDGSQVSVPLRPLAGTASPLMGWVSGSRLRYTQRGARATATGSREEPIAQPVRAARWRVSLAVGIGVSLGACECVGAVPGSGESPSSLESAGARAGHRGTCSPCPGLGVPGCARNAAIG</sequence>
<organism evidence="1 2">
    <name type="scientific">Mauremys mutica</name>
    <name type="common">yellowpond turtle</name>
    <dbReference type="NCBI Taxonomy" id="74926"/>
    <lineage>
        <taxon>Eukaryota</taxon>
        <taxon>Metazoa</taxon>
        <taxon>Chordata</taxon>
        <taxon>Craniata</taxon>
        <taxon>Vertebrata</taxon>
        <taxon>Euteleostomi</taxon>
        <taxon>Archelosauria</taxon>
        <taxon>Testudinata</taxon>
        <taxon>Testudines</taxon>
        <taxon>Cryptodira</taxon>
        <taxon>Durocryptodira</taxon>
        <taxon>Testudinoidea</taxon>
        <taxon>Geoemydidae</taxon>
        <taxon>Geoemydinae</taxon>
        <taxon>Mauremys</taxon>
    </lineage>
</organism>
<reference evidence="1" key="1">
    <citation type="submission" date="2021-09" db="EMBL/GenBank/DDBJ databases">
        <title>The genome of Mauremys mutica provides insights into the evolution of semi-aquatic lifestyle.</title>
        <authorList>
            <person name="Gong S."/>
            <person name="Gao Y."/>
        </authorList>
    </citation>
    <scope>NUCLEOTIDE SEQUENCE</scope>
    <source>
        <strain evidence="1">MM-2020</strain>
        <tissue evidence="1">Muscle</tissue>
    </source>
</reference>
<proteinExistence type="predicted"/>
<name>A0A9D3XFF5_9SAUR</name>
<protein>
    <submittedName>
        <fullName evidence="1">Uncharacterized protein</fullName>
    </submittedName>
</protein>